<dbReference type="InterPro" id="IPR027417">
    <property type="entry name" value="P-loop_NTPase"/>
</dbReference>
<dbReference type="Proteomes" id="UP000218257">
    <property type="component" value="Chromosome"/>
</dbReference>
<dbReference type="EMBL" id="AP017649">
    <property type="protein sequence ID" value="BAZ97294.1"/>
    <property type="molecule type" value="Genomic_DNA"/>
</dbReference>
<protein>
    <submittedName>
        <fullName evidence="1">ATPase AAA</fullName>
    </submittedName>
</protein>
<reference evidence="1 2" key="1">
    <citation type="journal article" date="2017" name="Sci. Rep.">
        <title>Isolation and genomic characterization of a Dehalococcoides strain suggests genomic rearrangement during culture.</title>
        <authorList>
            <person name="Yohda M."/>
            <person name="Ikegami K."/>
            <person name="Aita Y."/>
            <person name="Kitajima M."/>
            <person name="Takechi A."/>
            <person name="Iwamoto M."/>
            <person name="Fukuda T."/>
            <person name="Tamura N."/>
            <person name="Shibasaki J."/>
            <person name="Koike S."/>
            <person name="Komatsu D."/>
            <person name="Miyagi S."/>
            <person name="Nishimura M."/>
            <person name="Uchino Y."/>
            <person name="Shiroma A."/>
            <person name="Shimoji M."/>
            <person name="Tamotsu H."/>
            <person name="Ashimine N."/>
            <person name="Shinzato M."/>
            <person name="Ohki S."/>
            <person name="Nakano K."/>
            <person name="Teruya K."/>
            <person name="Satou K."/>
            <person name="Hirano T."/>
            <person name="Yagi O."/>
        </authorList>
    </citation>
    <scope>NUCLEOTIDE SEQUENCE [LARGE SCALE GENOMIC DNA]</scope>
    <source>
        <strain evidence="1 2">UCH-ATV1</strain>
    </source>
</reference>
<sequence length="454" mass="51543">MLDNKVKQQILKLYEELNNKGELLSKSKLDAYREVFKNKFGPDKLSSLDGEALLTSMHDFADKGNSLVYWLEFKDDEEFPANFGSIAGGSALKYEIYKSKDTGSWMAGNPLEQREIKIEEAIDIARKHKDHLLKGVSLLENLPSNGTDDDYKKLQLDIDTLAPSISDTAWGHKYLSLLFPDKLDDYHNADYQRYHLVKLLETPPVGEGRYLCAGKYVAIAKELGIPINNLTTITNFRDSSPHNYWRIGTSEGDTGQNHWREMRDGNYIAVGWRELGDLSGIEKNRESKTKLRELLQKYYSKTNASVIGRWTQQLFSFLAGIQDRDIVVAADGEKILGIGRVTGEYRYDEALDFPHIRPVEWLSQKEWKLPVTEGLRTTLHLMKKDFSNPIEIEKHILYDLPVPPSTTSVLSPLEGIPFQIQSILNRKGQVIIYGPPGTGKTYFIYHLAGGRASP</sequence>
<evidence type="ECO:0000313" key="1">
    <source>
        <dbReference type="EMBL" id="BAZ97294.1"/>
    </source>
</evidence>
<dbReference type="RefSeq" id="WP_172842989.1">
    <property type="nucleotide sequence ID" value="NZ_AP017649.1"/>
</dbReference>
<dbReference type="AlphaFoldDB" id="A0AB33HV28"/>
<evidence type="ECO:0000313" key="2">
    <source>
        <dbReference type="Proteomes" id="UP000218257"/>
    </source>
</evidence>
<name>A0AB33HV28_9CHLR</name>
<dbReference type="SUPFAM" id="SSF52540">
    <property type="entry name" value="P-loop containing nucleoside triphosphate hydrolases"/>
    <property type="match status" value="1"/>
</dbReference>
<organism evidence="1 2">
    <name type="scientific">Dehalococcoides mccartyi</name>
    <dbReference type="NCBI Taxonomy" id="61435"/>
    <lineage>
        <taxon>Bacteria</taxon>
        <taxon>Bacillati</taxon>
        <taxon>Chloroflexota</taxon>
        <taxon>Dehalococcoidia</taxon>
        <taxon>Dehalococcoidales</taxon>
        <taxon>Dehalococcoidaceae</taxon>
        <taxon>Dehalococcoides</taxon>
    </lineage>
</organism>
<gene>
    <name evidence="1" type="ORF">DEHALATV1_0666</name>
</gene>
<proteinExistence type="predicted"/>
<accession>A0AB33HV28</accession>